<dbReference type="EMBL" id="METD01000001">
    <property type="protein sequence ID" value="OGB73686.1"/>
    <property type="molecule type" value="Genomic_DNA"/>
</dbReference>
<name>A0A1F4NQP5_UNCK3</name>
<organism evidence="1 2">
    <name type="scientific">candidate division Kazan bacterium RIFCSPLOWO2_01_FULL_45_19</name>
    <dbReference type="NCBI Taxonomy" id="1798538"/>
    <lineage>
        <taxon>Bacteria</taxon>
        <taxon>Bacteria division Kazan-3B-28</taxon>
    </lineage>
</organism>
<accession>A0A1F4NQP5</accession>
<evidence type="ECO:0008006" key="3">
    <source>
        <dbReference type="Google" id="ProtNLM"/>
    </source>
</evidence>
<sequence length="304" mass="35404">MDQKRSQKHHYLPVNYLNGFTDDQGLFFVYDKKEDQIVQKAVTPKSVFFENNLNTIALKDECSDFLEGLYTQTENILWAPFETIRRSKSTDQIQPLDRMHLYLFLTLLYWRLPSNFNQVKSFSSKAFAHNNEIDYFQLKSRNGDVSNEMIEQMRGSESFNKSVRLILPFAPFLKNKEWFLSVVKWKFVYIEPNTTAFITGDNPIILKDESGEAVDPLGEFIFPISSNILLANCDHAIKKELDPAFVLQANIAIMENAKRFVICRSKEFLQGLVKYYKIYSQYGKTPTIAPEVFAMLIDTELEYK</sequence>
<reference evidence="1 2" key="1">
    <citation type="journal article" date="2016" name="Nat. Commun.">
        <title>Thousands of microbial genomes shed light on interconnected biogeochemical processes in an aquifer system.</title>
        <authorList>
            <person name="Anantharaman K."/>
            <person name="Brown C.T."/>
            <person name="Hug L.A."/>
            <person name="Sharon I."/>
            <person name="Castelle C.J."/>
            <person name="Probst A.J."/>
            <person name="Thomas B.C."/>
            <person name="Singh A."/>
            <person name="Wilkins M.J."/>
            <person name="Karaoz U."/>
            <person name="Brodie E.L."/>
            <person name="Williams K.H."/>
            <person name="Hubbard S.S."/>
            <person name="Banfield J.F."/>
        </authorList>
    </citation>
    <scope>NUCLEOTIDE SEQUENCE [LARGE SCALE GENOMIC DNA]</scope>
</reference>
<protein>
    <recommendedName>
        <fullName evidence="3">DUF4238 domain-containing protein</fullName>
    </recommendedName>
</protein>
<evidence type="ECO:0000313" key="2">
    <source>
        <dbReference type="Proteomes" id="UP000178085"/>
    </source>
</evidence>
<dbReference type="Pfam" id="PF14022">
    <property type="entry name" value="DUF4238"/>
    <property type="match status" value="1"/>
</dbReference>
<gene>
    <name evidence="1" type="ORF">A3K51_02510</name>
</gene>
<proteinExistence type="predicted"/>
<dbReference type="Proteomes" id="UP000178085">
    <property type="component" value="Unassembled WGS sequence"/>
</dbReference>
<dbReference type="InterPro" id="IPR025332">
    <property type="entry name" value="DUF4238"/>
</dbReference>
<comment type="caution">
    <text evidence="1">The sequence shown here is derived from an EMBL/GenBank/DDBJ whole genome shotgun (WGS) entry which is preliminary data.</text>
</comment>
<dbReference type="AlphaFoldDB" id="A0A1F4NQP5"/>
<evidence type="ECO:0000313" key="1">
    <source>
        <dbReference type="EMBL" id="OGB73686.1"/>
    </source>
</evidence>